<dbReference type="Gene3D" id="3.90.180.10">
    <property type="entry name" value="Medium-chain alcohol dehydrogenases, catalytic domain"/>
    <property type="match status" value="1"/>
</dbReference>
<dbReference type="EMBL" id="KL584739">
    <property type="protein sequence ID" value="KEQ68114.1"/>
    <property type="molecule type" value="Genomic_DNA"/>
</dbReference>
<dbReference type="AlphaFoldDB" id="A0A074W959"/>
<dbReference type="SMART" id="SM00829">
    <property type="entry name" value="PKS_ER"/>
    <property type="match status" value="1"/>
</dbReference>
<organism evidence="7 8">
    <name type="scientific">Aureobasidium namibiae CBS 147.97</name>
    <dbReference type="NCBI Taxonomy" id="1043004"/>
    <lineage>
        <taxon>Eukaryota</taxon>
        <taxon>Fungi</taxon>
        <taxon>Dikarya</taxon>
        <taxon>Ascomycota</taxon>
        <taxon>Pezizomycotina</taxon>
        <taxon>Dothideomycetes</taxon>
        <taxon>Dothideomycetidae</taxon>
        <taxon>Dothideales</taxon>
        <taxon>Saccotheciaceae</taxon>
        <taxon>Aureobasidium</taxon>
    </lineage>
</organism>
<dbReference type="GeneID" id="25417785"/>
<evidence type="ECO:0000256" key="4">
    <source>
        <dbReference type="ARBA" id="ARBA00023002"/>
    </source>
</evidence>
<gene>
    <name evidence="7" type="ORF">M436DRAFT_86678</name>
</gene>
<dbReference type="InterPro" id="IPR002328">
    <property type="entry name" value="ADH_Zn_CS"/>
</dbReference>
<dbReference type="Pfam" id="PF00107">
    <property type="entry name" value="ADH_zinc_N"/>
    <property type="match status" value="1"/>
</dbReference>
<sequence length="333" mass="36465">MTYTYTVYKGSESGTITKSTCVKEALKDDQVFLRVTASGVCGTDLHFRKADIGLGHEGVGVIEDTGPACTHLKKGDRVGWGYEHNCCQHCEQCLKGTETFCSERAMYGFNDTDQGSFATHAVWREAFLFKIPDNISDEAAAPLQCGGVTVFNALHMYNAQPTDRVGVVGIGGLGHLAIQYATKMGCQVVVFSSTKEKKAECLGFGASEFYTTQDVSELKDIKPINRLLVTTSEQPSWDIFIPIMAPGGMIFPLSVAEGNFTCSYMSLLAQGLSVQGSLVSSRYIHKRMLAFSAQHQITPAIQRYKMSEEGITKALDDLENGDVRYRAVLINED</sequence>
<dbReference type="OrthoDB" id="1879366at2759"/>
<name>A0A074W959_9PEZI</name>
<keyword evidence="3 5" id="KW-0862">Zinc</keyword>
<dbReference type="InterPro" id="IPR011032">
    <property type="entry name" value="GroES-like_sf"/>
</dbReference>
<dbReference type="SUPFAM" id="SSF50129">
    <property type="entry name" value="GroES-like"/>
    <property type="match status" value="1"/>
</dbReference>
<keyword evidence="8" id="KW-1185">Reference proteome</keyword>
<feature type="domain" description="Enoyl reductase (ER)" evidence="6">
    <location>
        <begin position="10"/>
        <end position="329"/>
    </location>
</feature>
<dbReference type="InterPro" id="IPR036291">
    <property type="entry name" value="NAD(P)-bd_dom_sf"/>
</dbReference>
<dbReference type="RefSeq" id="XP_013422299.1">
    <property type="nucleotide sequence ID" value="XM_013566845.1"/>
</dbReference>
<dbReference type="FunFam" id="3.40.50.720:FF:000022">
    <property type="entry name" value="Cinnamyl alcohol dehydrogenase"/>
    <property type="match status" value="1"/>
</dbReference>
<dbReference type="InterPro" id="IPR047109">
    <property type="entry name" value="CAD-like"/>
</dbReference>
<dbReference type="InterPro" id="IPR020843">
    <property type="entry name" value="ER"/>
</dbReference>
<evidence type="ECO:0000256" key="2">
    <source>
        <dbReference type="ARBA" id="ARBA00022723"/>
    </source>
</evidence>
<evidence type="ECO:0000256" key="1">
    <source>
        <dbReference type="ARBA" id="ARBA00001947"/>
    </source>
</evidence>
<comment type="cofactor">
    <cofactor evidence="1 5">
        <name>Zn(2+)</name>
        <dbReference type="ChEBI" id="CHEBI:29105"/>
    </cofactor>
</comment>
<dbReference type="CDD" id="cd05283">
    <property type="entry name" value="CAD1"/>
    <property type="match status" value="1"/>
</dbReference>
<dbReference type="Proteomes" id="UP000027730">
    <property type="component" value="Unassembled WGS sequence"/>
</dbReference>
<evidence type="ECO:0000313" key="8">
    <source>
        <dbReference type="Proteomes" id="UP000027730"/>
    </source>
</evidence>
<evidence type="ECO:0000313" key="7">
    <source>
        <dbReference type="EMBL" id="KEQ68114.1"/>
    </source>
</evidence>
<dbReference type="InterPro" id="IPR013154">
    <property type="entry name" value="ADH-like_N"/>
</dbReference>
<reference evidence="7 8" key="1">
    <citation type="journal article" date="2014" name="BMC Genomics">
        <title>Genome sequencing of four Aureobasidium pullulans varieties: biotechnological potential, stress tolerance, and description of new species.</title>
        <authorList>
            <person name="Gostin Ar C."/>
            <person name="Ohm R.A."/>
            <person name="Kogej T."/>
            <person name="Sonjak S."/>
            <person name="Turk M."/>
            <person name="Zajc J."/>
            <person name="Zalar P."/>
            <person name="Grube M."/>
            <person name="Sun H."/>
            <person name="Han J."/>
            <person name="Sharma A."/>
            <person name="Chiniquy J."/>
            <person name="Ngan C.Y."/>
            <person name="Lipzen A."/>
            <person name="Barry K."/>
            <person name="Grigoriev I.V."/>
            <person name="Gunde-Cimerman N."/>
        </authorList>
    </citation>
    <scope>NUCLEOTIDE SEQUENCE [LARGE SCALE GENOMIC DNA]</scope>
    <source>
        <strain evidence="7 8">CBS 147.97</strain>
    </source>
</reference>
<evidence type="ECO:0000256" key="3">
    <source>
        <dbReference type="ARBA" id="ARBA00022833"/>
    </source>
</evidence>
<dbReference type="PROSITE" id="PS00065">
    <property type="entry name" value="D_2_HYDROXYACID_DH_1"/>
    <property type="match status" value="1"/>
</dbReference>
<dbReference type="InterPro" id="IPR029752">
    <property type="entry name" value="D-isomer_DH_CS1"/>
</dbReference>
<dbReference type="GO" id="GO:0016616">
    <property type="term" value="F:oxidoreductase activity, acting on the CH-OH group of donors, NAD or NADP as acceptor"/>
    <property type="evidence" value="ECO:0007669"/>
    <property type="project" value="InterPro"/>
</dbReference>
<evidence type="ECO:0000256" key="5">
    <source>
        <dbReference type="RuleBase" id="RU361277"/>
    </source>
</evidence>
<evidence type="ECO:0000259" key="6">
    <source>
        <dbReference type="SMART" id="SM00829"/>
    </source>
</evidence>
<protein>
    <submittedName>
        <fullName evidence="7">GroES-like protein</fullName>
    </submittedName>
</protein>
<dbReference type="Gene3D" id="3.40.50.720">
    <property type="entry name" value="NAD(P)-binding Rossmann-like Domain"/>
    <property type="match status" value="1"/>
</dbReference>
<dbReference type="PANTHER" id="PTHR42683">
    <property type="entry name" value="ALDEHYDE REDUCTASE"/>
    <property type="match status" value="1"/>
</dbReference>
<dbReference type="Pfam" id="PF08240">
    <property type="entry name" value="ADH_N"/>
    <property type="match status" value="1"/>
</dbReference>
<dbReference type="GO" id="GO:0008270">
    <property type="term" value="F:zinc ion binding"/>
    <property type="evidence" value="ECO:0007669"/>
    <property type="project" value="InterPro"/>
</dbReference>
<dbReference type="HOGENOM" id="CLU_026673_20_2_1"/>
<comment type="similarity">
    <text evidence="5">Belongs to the zinc-containing alcohol dehydrogenase family.</text>
</comment>
<keyword evidence="2 5" id="KW-0479">Metal-binding</keyword>
<dbReference type="InterPro" id="IPR013149">
    <property type="entry name" value="ADH-like_C"/>
</dbReference>
<dbReference type="STRING" id="1043004.A0A074W959"/>
<dbReference type="SUPFAM" id="SSF51735">
    <property type="entry name" value="NAD(P)-binding Rossmann-fold domains"/>
    <property type="match status" value="1"/>
</dbReference>
<accession>A0A074W959</accession>
<keyword evidence="4" id="KW-0560">Oxidoreductase</keyword>
<proteinExistence type="inferred from homology"/>
<dbReference type="PROSITE" id="PS00059">
    <property type="entry name" value="ADH_ZINC"/>
    <property type="match status" value="1"/>
</dbReference>